<organism evidence="1 2">
    <name type="scientific">Paracoccus albicereus</name>
    <dbReference type="NCBI Taxonomy" id="2922394"/>
    <lineage>
        <taxon>Bacteria</taxon>
        <taxon>Pseudomonadati</taxon>
        <taxon>Pseudomonadota</taxon>
        <taxon>Alphaproteobacteria</taxon>
        <taxon>Rhodobacterales</taxon>
        <taxon>Paracoccaceae</taxon>
        <taxon>Paracoccus</taxon>
    </lineage>
</organism>
<dbReference type="RefSeq" id="WP_255330240.1">
    <property type="nucleotide sequence ID" value="NZ_JAKZEU010000004.1"/>
</dbReference>
<reference evidence="1 2" key="1">
    <citation type="submission" date="2022-03" db="EMBL/GenBank/DDBJ databases">
        <authorList>
            <person name="He Y."/>
        </authorList>
    </citation>
    <scope>NUCLEOTIDE SEQUENCE [LARGE SCALE GENOMIC DNA]</scope>
    <source>
        <strain evidence="1 2">TK19116</strain>
    </source>
</reference>
<dbReference type="PANTHER" id="PTHR12526:SF637">
    <property type="entry name" value="GLYCOSYLTRANSFERASE EPSF-RELATED"/>
    <property type="match status" value="1"/>
</dbReference>
<dbReference type="EMBL" id="JAKZEU010000004">
    <property type="protein sequence ID" value="MCQ0971233.1"/>
    <property type="molecule type" value="Genomic_DNA"/>
</dbReference>
<dbReference type="Gene3D" id="3.40.50.2000">
    <property type="entry name" value="Glycogen Phosphorylase B"/>
    <property type="match status" value="1"/>
</dbReference>
<protein>
    <submittedName>
        <fullName evidence="1">Glycosyltransferase family 4 protein</fullName>
    </submittedName>
</protein>
<dbReference type="Pfam" id="PF13692">
    <property type="entry name" value="Glyco_trans_1_4"/>
    <property type="match status" value="1"/>
</dbReference>
<proteinExistence type="predicted"/>
<comment type="caution">
    <text evidence="1">The sequence shown here is derived from an EMBL/GenBank/DDBJ whole genome shotgun (WGS) entry which is preliminary data.</text>
</comment>
<name>A0ABT1MSF5_9RHOB</name>
<sequence length="643" mass="71720">MSILRVLNRLREWREAQICAPYFDRVYYLQQNADVARSGADPLHHFLRWGWMEGRDPSPNFSLEDYRRQTPHYDPLRGNPLTHAITSGVLHRTELQPLPVPAIREEGSANRGKDASTNKMPSDADVELVRQAMDESWYLERYPAVATSGLSPTTHYLTVGWKLGFDPSPRFSTSYYLQGNADLRKYPDLNPFVHYLRHGKNEPSRVWADVVSAEAVERFRDGALTGDLRRAIALDPLVALPEGRRVANSPLIHSADARAAVRTLRQRFAGQRFDYVVVIPHVRMSGAARVAGEFVSALSRTRTGKRVLVVLTDLNDLEHPEWFPEECEFVRLAEFWTGPVAEPARIAVLLDLIYEVEAKAVVNVNSRLFWNALTTYGRQLRQELAIGTYLFTWEETLAGNRVGYPIQWLRDCVGWMDAIACDAGHLAKDVSTRFGLTGGDLGSVHTLRTPMDGAGGAFRPRAECGRRRVLWAGRFDRQKRPDVLRAVALACPDVEFDVYGRAVLDAGLEKQLRGIPNLTLQGEFDRFDDVAGKGYGLFLYTAQWDGMPTIVLDAIRSGLPVIAPDVGGLSEVIASDTGWLIESPDDVEGYVAAVAEALSNPDAARLRASAAFDKAQEMFARDAYDAAVAQFMDEIDEAADGRT</sequence>
<keyword evidence="2" id="KW-1185">Reference proteome</keyword>
<dbReference type="SUPFAM" id="SSF53756">
    <property type="entry name" value="UDP-Glycosyltransferase/glycogen phosphorylase"/>
    <property type="match status" value="1"/>
</dbReference>
<evidence type="ECO:0000313" key="1">
    <source>
        <dbReference type="EMBL" id="MCQ0971233.1"/>
    </source>
</evidence>
<gene>
    <name evidence="1" type="ORF">MLD63_12455</name>
</gene>
<dbReference type="Proteomes" id="UP001203945">
    <property type="component" value="Unassembled WGS sequence"/>
</dbReference>
<dbReference type="CDD" id="cd03801">
    <property type="entry name" value="GT4_PimA-like"/>
    <property type="match status" value="1"/>
</dbReference>
<accession>A0ABT1MSF5</accession>
<dbReference type="PANTHER" id="PTHR12526">
    <property type="entry name" value="GLYCOSYLTRANSFERASE"/>
    <property type="match status" value="1"/>
</dbReference>
<evidence type="ECO:0000313" key="2">
    <source>
        <dbReference type="Proteomes" id="UP001203945"/>
    </source>
</evidence>